<keyword evidence="8 9" id="KW-0413">Isomerase</keyword>
<dbReference type="NCBIfam" id="TIGR01307">
    <property type="entry name" value="pgm_bpd_ind"/>
    <property type="match status" value="1"/>
</dbReference>
<feature type="domain" description="Metalloenzyme" evidence="14">
    <location>
        <begin position="7"/>
        <end position="528"/>
    </location>
</feature>
<evidence type="ECO:0000256" key="1">
    <source>
        <dbReference type="ARBA" id="ARBA00000370"/>
    </source>
</evidence>
<evidence type="ECO:0000256" key="8">
    <source>
        <dbReference type="ARBA" id="ARBA00023235"/>
    </source>
</evidence>
<feature type="binding site" evidence="9 12">
    <location>
        <position position="126"/>
    </location>
    <ligand>
        <name>substrate</name>
    </ligand>
</feature>
<protein>
    <recommendedName>
        <fullName evidence="9 10">2,3-bisphosphoglycerate-independent phosphoglycerate mutase</fullName>
        <shortName evidence="9">BPG-independent PGAM</shortName>
        <shortName evidence="9">Phosphoglyceromutase</shortName>
        <shortName evidence="9">iPGM</shortName>
        <ecNumber evidence="9 10">5.4.2.12</ecNumber>
    </recommendedName>
</protein>
<feature type="binding site" evidence="9 13">
    <location>
        <position position="459"/>
    </location>
    <ligand>
        <name>Mn(2+)</name>
        <dbReference type="ChEBI" id="CHEBI:29035"/>
        <label>2</label>
    </ligand>
</feature>
<feature type="domain" description="BPG-independent PGAM N-terminal" evidence="15">
    <location>
        <begin position="85"/>
        <end position="312"/>
    </location>
</feature>
<comment type="catalytic activity">
    <reaction evidence="1 9">
        <text>(2R)-2-phosphoglycerate = (2R)-3-phosphoglycerate</text>
        <dbReference type="Rhea" id="RHEA:15901"/>
        <dbReference type="ChEBI" id="CHEBI:58272"/>
        <dbReference type="ChEBI" id="CHEBI:58289"/>
        <dbReference type="EC" id="5.4.2.12"/>
    </reaction>
</comment>
<keyword evidence="7 9" id="KW-0464">Manganese</keyword>
<dbReference type="SUPFAM" id="SSF53649">
    <property type="entry name" value="Alkaline phosphatase-like"/>
    <property type="match status" value="1"/>
</dbReference>
<proteinExistence type="inferred from homology"/>
<evidence type="ECO:0000256" key="3">
    <source>
        <dbReference type="ARBA" id="ARBA00004798"/>
    </source>
</evidence>
<comment type="subunit">
    <text evidence="9">Monomer.</text>
</comment>
<keyword evidence="5 9" id="KW-0479">Metal-binding</keyword>
<feature type="binding site" evidence="9 13">
    <location>
        <position position="417"/>
    </location>
    <ligand>
        <name>Mn(2+)</name>
        <dbReference type="ChEBI" id="CHEBI:29035"/>
        <label>1</label>
    </ligand>
</feature>
<comment type="cofactor">
    <cofactor evidence="9">
        <name>Mn(2+)</name>
        <dbReference type="ChEBI" id="CHEBI:29035"/>
    </cofactor>
    <text evidence="9">Binds 2 manganese ions per subunit.</text>
</comment>
<gene>
    <name evidence="9" type="primary">gpmI</name>
    <name evidence="16" type="ORF">A3E29_02555</name>
</gene>
<reference evidence="16 17" key="1">
    <citation type="journal article" date="2016" name="Nat. Commun.">
        <title>Thousands of microbial genomes shed light on interconnected biogeochemical processes in an aquifer system.</title>
        <authorList>
            <person name="Anantharaman K."/>
            <person name="Brown C.T."/>
            <person name="Hug L.A."/>
            <person name="Sharon I."/>
            <person name="Castelle C.J."/>
            <person name="Probst A.J."/>
            <person name="Thomas B.C."/>
            <person name="Singh A."/>
            <person name="Wilkins M.J."/>
            <person name="Karaoz U."/>
            <person name="Brodie E.L."/>
            <person name="Williams K.H."/>
            <person name="Hubbard S.S."/>
            <person name="Banfield J.F."/>
        </authorList>
    </citation>
    <scope>NUCLEOTIDE SEQUENCE [LARGE SCALE GENOMIC DNA]</scope>
</reference>
<feature type="binding site" evidence="9 13">
    <location>
        <position position="65"/>
    </location>
    <ligand>
        <name>Mn(2+)</name>
        <dbReference type="ChEBI" id="CHEBI:29035"/>
        <label>2</label>
    </ligand>
</feature>
<dbReference type="PIRSF" id="PIRSF001492">
    <property type="entry name" value="IPGAM"/>
    <property type="match status" value="1"/>
</dbReference>
<evidence type="ECO:0000256" key="4">
    <source>
        <dbReference type="ARBA" id="ARBA00008819"/>
    </source>
</evidence>
<dbReference type="AlphaFoldDB" id="A0A1F5PJV0"/>
<comment type="function">
    <text evidence="2 9">Catalyzes the interconversion of 2-phosphoglycerate and 3-phosphoglycerate.</text>
</comment>
<dbReference type="CDD" id="cd16010">
    <property type="entry name" value="iPGM"/>
    <property type="match status" value="1"/>
</dbReference>
<dbReference type="EMBL" id="MFEY01000007">
    <property type="protein sequence ID" value="OGE89970.1"/>
    <property type="molecule type" value="Genomic_DNA"/>
</dbReference>
<dbReference type="GO" id="GO:0030145">
    <property type="term" value="F:manganese ion binding"/>
    <property type="evidence" value="ECO:0007669"/>
    <property type="project" value="UniProtKB-UniRule"/>
</dbReference>
<evidence type="ECO:0000313" key="17">
    <source>
        <dbReference type="Proteomes" id="UP000177682"/>
    </source>
</evidence>
<feature type="active site" description="Phosphoserine intermediate" evidence="9 11">
    <location>
        <position position="65"/>
    </location>
</feature>
<evidence type="ECO:0000256" key="5">
    <source>
        <dbReference type="ARBA" id="ARBA00022723"/>
    </source>
</evidence>
<dbReference type="InterPro" id="IPR006124">
    <property type="entry name" value="Metalloenzyme"/>
</dbReference>
<comment type="pathway">
    <text evidence="3 9">Carbohydrate degradation; glycolysis; pyruvate from D-glyceraldehyde 3-phosphate: step 3/5.</text>
</comment>
<feature type="binding site" evidence="9 12">
    <location>
        <position position="194"/>
    </location>
    <ligand>
        <name>substrate</name>
    </ligand>
</feature>
<evidence type="ECO:0000259" key="14">
    <source>
        <dbReference type="Pfam" id="PF01676"/>
    </source>
</evidence>
<evidence type="ECO:0000256" key="6">
    <source>
        <dbReference type="ARBA" id="ARBA00023152"/>
    </source>
</evidence>
<organism evidence="16 17">
    <name type="scientific">Candidatus Doudnabacteria bacterium RIFCSPHIGHO2_12_FULL_48_16</name>
    <dbReference type="NCBI Taxonomy" id="1817838"/>
    <lineage>
        <taxon>Bacteria</taxon>
        <taxon>Candidatus Doudnaibacteriota</taxon>
    </lineage>
</organism>
<evidence type="ECO:0000313" key="16">
    <source>
        <dbReference type="EMBL" id="OGE89970.1"/>
    </source>
</evidence>
<dbReference type="FunFam" id="3.40.1450.10:FF:000002">
    <property type="entry name" value="2,3-bisphosphoglycerate-independent phosphoglycerate mutase"/>
    <property type="match status" value="1"/>
</dbReference>
<keyword evidence="6 9" id="KW-0324">Glycolysis</keyword>
<dbReference type="Proteomes" id="UP000177682">
    <property type="component" value="Unassembled WGS sequence"/>
</dbReference>
<dbReference type="InterPro" id="IPR011258">
    <property type="entry name" value="BPG-indep_PGM_N"/>
</dbReference>
<feature type="binding site" evidence="9 13">
    <location>
        <position position="458"/>
    </location>
    <ligand>
        <name>Mn(2+)</name>
        <dbReference type="ChEBI" id="CHEBI:29035"/>
        <label>2</label>
    </ligand>
</feature>
<dbReference type="SUPFAM" id="SSF64158">
    <property type="entry name" value="2,3-Bisphosphoglycerate-independent phosphoglycerate mutase, substrate-binding domain"/>
    <property type="match status" value="1"/>
</dbReference>
<evidence type="ECO:0000256" key="2">
    <source>
        <dbReference type="ARBA" id="ARBA00002315"/>
    </source>
</evidence>
<evidence type="ECO:0000256" key="7">
    <source>
        <dbReference type="ARBA" id="ARBA00023211"/>
    </source>
</evidence>
<dbReference type="Gene3D" id="3.40.720.10">
    <property type="entry name" value="Alkaline Phosphatase, subunit A"/>
    <property type="match status" value="1"/>
</dbReference>
<evidence type="ECO:0000256" key="10">
    <source>
        <dbReference type="NCBIfam" id="TIGR01307"/>
    </source>
</evidence>
<feature type="binding site" evidence="9 13">
    <location>
        <position position="421"/>
    </location>
    <ligand>
        <name>Mn(2+)</name>
        <dbReference type="ChEBI" id="CHEBI:29035"/>
        <label>1</label>
    </ligand>
</feature>
<dbReference type="GO" id="GO:0004619">
    <property type="term" value="F:phosphoglycerate mutase activity"/>
    <property type="evidence" value="ECO:0007669"/>
    <property type="project" value="UniProtKB-UniRule"/>
</dbReference>
<sequence length="547" mass="60210">MTIQPYKKLVLVVLDGFGIATGSQGNAIVMAQPTHINYLIDNYPATTLQASGPSVGLPWGEMGNSEVGHLNLGAGRIIGQDLSRITLSIEDRSFFRNPAFLQACEHVKKNNSNLHLVGLVSPGGVHSYDEHLYALLGLAAEQKIQNVYIHMFLDGRDTPPQIALETLDKLSKKMRNFDVGKIATVTGRFYSMDRAEHWNLTEQTYRAMVFGEGKQVGSAQAAIEDSYAQHIFDEMVPPNVILQENGPPRLDGESRLGKPALVSDNDAVIHFNFRPDRALQITRAFAENNFNKFTQPAKVFKNLLFVTMTEFAHDLNVKMAFPPQEITNGMAELISKKGLRQFHIAESEKYAHVSVFFNGGVINPFPGEERKIITSPASNYQNYVDVPEMSAYKTTDELIGKLKENYTFYLINYANPDMVGHTGNMQASIKAIKVIDECLQKLSAECLNQNIALLITADHGNVEELLDIRSGGIDKEHSTNPVPLVAVMGQLKRKHPKEGGIVSLAGIVPVGVLSDVAPTMLELMGIEKPAEMTGISLLPQLTKQAGI</sequence>
<dbReference type="EC" id="5.4.2.12" evidence="9 10"/>
<name>A0A1F5PJV0_9BACT</name>
<evidence type="ECO:0000259" key="15">
    <source>
        <dbReference type="Pfam" id="PF06415"/>
    </source>
</evidence>
<dbReference type="PANTHER" id="PTHR31637">
    <property type="entry name" value="2,3-BISPHOSPHOGLYCERATE-INDEPENDENT PHOSPHOGLYCERATE MUTASE"/>
    <property type="match status" value="1"/>
</dbReference>
<evidence type="ECO:0000256" key="12">
    <source>
        <dbReference type="PIRSR" id="PIRSR001492-2"/>
    </source>
</evidence>
<dbReference type="GO" id="GO:0006007">
    <property type="term" value="P:glucose catabolic process"/>
    <property type="evidence" value="ECO:0007669"/>
    <property type="project" value="InterPro"/>
</dbReference>
<dbReference type="Pfam" id="PF01676">
    <property type="entry name" value="Metalloenzyme"/>
    <property type="match status" value="1"/>
</dbReference>
<dbReference type="InterPro" id="IPR036646">
    <property type="entry name" value="PGAM_B_sf"/>
</dbReference>
<evidence type="ECO:0000256" key="13">
    <source>
        <dbReference type="PIRSR" id="PIRSR001492-3"/>
    </source>
</evidence>
<dbReference type="InterPro" id="IPR005995">
    <property type="entry name" value="Pgm_bpd_ind"/>
</dbReference>
<evidence type="ECO:0000256" key="11">
    <source>
        <dbReference type="PIRSR" id="PIRSR001492-1"/>
    </source>
</evidence>
<dbReference type="UniPathway" id="UPA00109">
    <property type="reaction ID" value="UER00186"/>
</dbReference>
<feature type="binding site" evidence="9 12">
    <location>
        <begin position="156"/>
        <end position="157"/>
    </location>
    <ligand>
        <name>substrate</name>
    </ligand>
</feature>
<evidence type="ECO:0000256" key="9">
    <source>
        <dbReference type="HAMAP-Rule" id="MF_01038"/>
    </source>
</evidence>
<dbReference type="Pfam" id="PF06415">
    <property type="entry name" value="iPGM_N"/>
    <property type="match status" value="1"/>
</dbReference>
<comment type="similarity">
    <text evidence="4 9">Belongs to the BPG-independent phosphoglycerate mutase family.</text>
</comment>
<dbReference type="GO" id="GO:0005829">
    <property type="term" value="C:cytosol"/>
    <property type="evidence" value="ECO:0007669"/>
    <property type="project" value="TreeGrafter"/>
</dbReference>
<feature type="binding site" evidence="9 12">
    <location>
        <position position="349"/>
    </location>
    <ligand>
        <name>substrate</name>
    </ligand>
</feature>
<comment type="caution">
    <text evidence="16">The sequence shown here is derived from an EMBL/GenBank/DDBJ whole genome shotgun (WGS) entry which is preliminary data.</text>
</comment>
<dbReference type="InterPro" id="IPR017850">
    <property type="entry name" value="Alkaline_phosphatase_core_sf"/>
</dbReference>
<feature type="binding site" evidence="9 13">
    <location>
        <position position="477"/>
    </location>
    <ligand>
        <name>Mn(2+)</name>
        <dbReference type="ChEBI" id="CHEBI:29035"/>
        <label>1</label>
    </ligand>
</feature>
<dbReference type="PANTHER" id="PTHR31637:SF0">
    <property type="entry name" value="2,3-BISPHOSPHOGLYCERATE-INDEPENDENT PHOSPHOGLYCERATE MUTASE"/>
    <property type="match status" value="1"/>
</dbReference>
<feature type="binding site" evidence="9 13">
    <location>
        <position position="15"/>
    </location>
    <ligand>
        <name>Mn(2+)</name>
        <dbReference type="ChEBI" id="CHEBI:29035"/>
        <label>2</label>
    </ligand>
</feature>
<dbReference type="Gene3D" id="3.40.1450.10">
    <property type="entry name" value="BPG-independent phosphoglycerate mutase, domain B"/>
    <property type="match status" value="1"/>
</dbReference>
<feature type="binding site" evidence="9 12">
    <location>
        <position position="188"/>
    </location>
    <ligand>
        <name>substrate</name>
    </ligand>
</feature>
<feature type="binding site" evidence="9 12">
    <location>
        <begin position="274"/>
        <end position="277"/>
    </location>
    <ligand>
        <name>substrate</name>
    </ligand>
</feature>
<accession>A0A1F5PJV0</accession>
<dbReference type="HAMAP" id="MF_01038">
    <property type="entry name" value="GpmI"/>
    <property type="match status" value="1"/>
</dbReference>
<dbReference type="GO" id="GO:0006096">
    <property type="term" value="P:glycolytic process"/>
    <property type="evidence" value="ECO:0007669"/>
    <property type="project" value="UniProtKB-UniRule"/>
</dbReference>